<dbReference type="AlphaFoldDB" id="A0AAV2FDF0"/>
<sequence>MSGRRTEGVETRKDLACKPLSPNLPLAVIYRSASIATPIHPDSAIEGQEGEEGRCCGEDRASVVVDVPFCALQVLSGPRHAFFLGCRRRPLLCLNPRRPSSRRIRQRKKGLAAE</sequence>
<dbReference type="EMBL" id="OZ034819">
    <property type="protein sequence ID" value="CAL1395818.1"/>
    <property type="molecule type" value="Genomic_DNA"/>
</dbReference>
<keyword evidence="2" id="KW-1185">Reference proteome</keyword>
<evidence type="ECO:0000313" key="2">
    <source>
        <dbReference type="Proteomes" id="UP001497516"/>
    </source>
</evidence>
<reference evidence="1 2" key="1">
    <citation type="submission" date="2024-04" db="EMBL/GenBank/DDBJ databases">
        <authorList>
            <person name="Fracassetti M."/>
        </authorList>
    </citation>
    <scope>NUCLEOTIDE SEQUENCE [LARGE SCALE GENOMIC DNA]</scope>
</reference>
<evidence type="ECO:0000313" key="1">
    <source>
        <dbReference type="EMBL" id="CAL1395818.1"/>
    </source>
</evidence>
<proteinExistence type="predicted"/>
<name>A0AAV2FDF0_9ROSI</name>
<gene>
    <name evidence="1" type="ORF">LTRI10_LOCUS36222</name>
</gene>
<protein>
    <submittedName>
        <fullName evidence="1">Uncharacterized protein</fullName>
    </submittedName>
</protein>
<dbReference type="Proteomes" id="UP001497516">
    <property type="component" value="Chromosome 6"/>
</dbReference>
<organism evidence="1 2">
    <name type="scientific">Linum trigynum</name>
    <dbReference type="NCBI Taxonomy" id="586398"/>
    <lineage>
        <taxon>Eukaryota</taxon>
        <taxon>Viridiplantae</taxon>
        <taxon>Streptophyta</taxon>
        <taxon>Embryophyta</taxon>
        <taxon>Tracheophyta</taxon>
        <taxon>Spermatophyta</taxon>
        <taxon>Magnoliopsida</taxon>
        <taxon>eudicotyledons</taxon>
        <taxon>Gunneridae</taxon>
        <taxon>Pentapetalae</taxon>
        <taxon>rosids</taxon>
        <taxon>fabids</taxon>
        <taxon>Malpighiales</taxon>
        <taxon>Linaceae</taxon>
        <taxon>Linum</taxon>
    </lineage>
</organism>
<accession>A0AAV2FDF0</accession>